<evidence type="ECO:0000313" key="3">
    <source>
        <dbReference type="Proteomes" id="UP000799118"/>
    </source>
</evidence>
<keyword evidence="1" id="KW-0812">Transmembrane</keyword>
<dbReference type="Proteomes" id="UP000799118">
    <property type="component" value="Unassembled WGS sequence"/>
</dbReference>
<keyword evidence="1" id="KW-1133">Transmembrane helix</keyword>
<proteinExistence type="predicted"/>
<evidence type="ECO:0000256" key="1">
    <source>
        <dbReference type="SAM" id="Phobius"/>
    </source>
</evidence>
<name>A0A6A4H6U0_9AGAR</name>
<accession>A0A6A4H6U0</accession>
<organism evidence="2 3">
    <name type="scientific">Gymnopus androsaceus JB14</name>
    <dbReference type="NCBI Taxonomy" id="1447944"/>
    <lineage>
        <taxon>Eukaryota</taxon>
        <taxon>Fungi</taxon>
        <taxon>Dikarya</taxon>
        <taxon>Basidiomycota</taxon>
        <taxon>Agaricomycotina</taxon>
        <taxon>Agaricomycetes</taxon>
        <taxon>Agaricomycetidae</taxon>
        <taxon>Agaricales</taxon>
        <taxon>Marasmiineae</taxon>
        <taxon>Omphalotaceae</taxon>
        <taxon>Gymnopus</taxon>
    </lineage>
</organism>
<dbReference type="EMBL" id="ML769571">
    <property type="protein sequence ID" value="KAE9393440.1"/>
    <property type="molecule type" value="Genomic_DNA"/>
</dbReference>
<evidence type="ECO:0008006" key="4">
    <source>
        <dbReference type="Google" id="ProtNLM"/>
    </source>
</evidence>
<reference evidence="2" key="1">
    <citation type="journal article" date="2019" name="Environ. Microbiol.">
        <title>Fungal ecological strategies reflected in gene transcription - a case study of two litter decomposers.</title>
        <authorList>
            <person name="Barbi F."/>
            <person name="Kohler A."/>
            <person name="Barry K."/>
            <person name="Baskaran P."/>
            <person name="Daum C."/>
            <person name="Fauchery L."/>
            <person name="Ihrmark K."/>
            <person name="Kuo A."/>
            <person name="LaButti K."/>
            <person name="Lipzen A."/>
            <person name="Morin E."/>
            <person name="Grigoriev I.V."/>
            <person name="Henrissat B."/>
            <person name="Lindahl B."/>
            <person name="Martin F."/>
        </authorList>
    </citation>
    <scope>NUCLEOTIDE SEQUENCE</scope>
    <source>
        <strain evidence="2">JB14</strain>
    </source>
</reference>
<sequence>MTSSHQMFPQASNFQINKSIFTTGSVNVTYHGTHPGAMIQVLVFGMLTYLIFNQIKMYQNFQFQMFSSVLLQVNILLDERTHWRNSRELFQHKL</sequence>
<evidence type="ECO:0000313" key="2">
    <source>
        <dbReference type="EMBL" id="KAE9393440.1"/>
    </source>
</evidence>
<dbReference type="AlphaFoldDB" id="A0A6A4H6U0"/>
<keyword evidence="3" id="KW-1185">Reference proteome</keyword>
<keyword evidence="1" id="KW-0472">Membrane</keyword>
<gene>
    <name evidence="2" type="ORF">BT96DRAFT_217365</name>
</gene>
<feature type="transmembrane region" description="Helical" evidence="1">
    <location>
        <begin position="37"/>
        <end position="55"/>
    </location>
</feature>
<protein>
    <recommendedName>
        <fullName evidence="4">Transmembrane protein</fullName>
    </recommendedName>
</protein>